<name>A0A183TCX7_SCHSO</name>
<keyword evidence="2" id="KW-1185">Reference proteome</keyword>
<dbReference type="WBParaSite" id="SSLN_0001486701-mRNA-1">
    <property type="protein sequence ID" value="SSLN_0001486701-mRNA-1"/>
    <property type="gene ID" value="SSLN_0001486701"/>
</dbReference>
<evidence type="ECO:0000313" key="1">
    <source>
        <dbReference type="EMBL" id="VDM00710.1"/>
    </source>
</evidence>
<gene>
    <name evidence="1" type="ORF">SSLN_LOCUS14324</name>
</gene>
<proteinExistence type="predicted"/>
<dbReference type="CDD" id="cd12148">
    <property type="entry name" value="fungal_TF_MHR"/>
    <property type="match status" value="1"/>
</dbReference>
<dbReference type="Proteomes" id="UP000275846">
    <property type="component" value="Unassembled WGS sequence"/>
</dbReference>
<sequence>MFDSRNQHILLLKKSYGGGDSNPADRRDTGVAFAIWNDIVGHLTGLPPCINDRLMSLHLPRLGDQLATIISAYAPPMSSSDTTKDKFYEEVQALFATLRRGCSHGRGAGSCWTIQTPSKFSDVHAIHQEWFDENNADFSNLLAEKNGLCKAYIDLRTDATKSLFLRCRLLLQQRWREMQNPWMLRKAEEIKGSAQLLRCDGTTLLTNKSQIQKRWAEHFRSVLNCSSVISYAAIAWLPQVDAINDLDLLPSLPETIRTMQQISSRKEPGSVAVPPQFYKHGGPWLIAELTTLFLEI</sequence>
<reference evidence="1 2" key="2">
    <citation type="submission" date="2018-11" db="EMBL/GenBank/DDBJ databases">
        <authorList>
            <consortium name="Pathogen Informatics"/>
        </authorList>
    </citation>
    <scope>NUCLEOTIDE SEQUENCE [LARGE SCALE GENOMIC DNA]</scope>
    <source>
        <strain evidence="1 2">NST_G2</strain>
    </source>
</reference>
<organism evidence="3">
    <name type="scientific">Schistocephalus solidus</name>
    <name type="common">Tapeworm</name>
    <dbReference type="NCBI Taxonomy" id="70667"/>
    <lineage>
        <taxon>Eukaryota</taxon>
        <taxon>Metazoa</taxon>
        <taxon>Spiralia</taxon>
        <taxon>Lophotrochozoa</taxon>
        <taxon>Platyhelminthes</taxon>
        <taxon>Cestoda</taxon>
        <taxon>Eucestoda</taxon>
        <taxon>Diphyllobothriidea</taxon>
        <taxon>Diphyllobothriidae</taxon>
        <taxon>Schistocephalus</taxon>
    </lineage>
</organism>
<evidence type="ECO:0000313" key="3">
    <source>
        <dbReference type="WBParaSite" id="SSLN_0001486701-mRNA-1"/>
    </source>
</evidence>
<dbReference type="OrthoDB" id="10070415at2759"/>
<protein>
    <submittedName>
        <fullName evidence="1 3">Uncharacterized protein</fullName>
    </submittedName>
</protein>
<dbReference type="AlphaFoldDB" id="A0A183TCX7"/>
<reference evidence="3" key="1">
    <citation type="submission" date="2016-06" db="UniProtKB">
        <authorList>
            <consortium name="WormBaseParasite"/>
        </authorList>
    </citation>
    <scope>IDENTIFICATION</scope>
</reference>
<evidence type="ECO:0000313" key="2">
    <source>
        <dbReference type="Proteomes" id="UP000275846"/>
    </source>
</evidence>
<accession>A0A183TCX7</accession>
<dbReference type="EMBL" id="UYSU01038856">
    <property type="protein sequence ID" value="VDM00710.1"/>
    <property type="molecule type" value="Genomic_DNA"/>
</dbReference>